<protein>
    <recommendedName>
        <fullName evidence="2">Nucleolar 27S pre-rRNA processing Urb2/Npa2 C-terminal domain-containing protein</fullName>
    </recommendedName>
</protein>
<evidence type="ECO:0000313" key="6">
    <source>
        <dbReference type="Proteomes" id="UP000583929"/>
    </source>
</evidence>
<comment type="caution">
    <text evidence="3">The sequence shown here is derived from an EMBL/GenBank/DDBJ whole genome shotgun (WGS) entry which is preliminary data.</text>
</comment>
<proteinExistence type="predicted"/>
<sequence>MAADSKASTTRKRKAILRRKHEDEVEDQHHLKRHQINFLEETEEAESVQPPIPWNNLQLILSIQNKSIDIQKKFECRKVELAFDFVGSKMKEENDDGKDCETVKISRKRIKNDEEKEKPHGQVETCLDFRCWKVFKFCLEQSLKLHIPLNFSRNLLRSFSFFANDTLSLINNVSSSLIGSYFVGEGFELRKDVLDCVLLLFSSHGGLSNENLELWLSTVVTVLELVHKIFAENLVTGDAGVYVLRFSCLIFEPFAKFLRAHPCKKNAFSDFIDKLLEPLLHLLGILHSEMDECCLDWKRNLLKLVEDILSHGLFHPVHIDGFLCLRGSEKYAADHSEAKTDTKTVIMSYHRHLFTKLEEVMATKKELATSSIGRLFRLLVDRIKNPKGALVISENTTMAEKTECSTQLEGNMLGDTATAFSQSSTVLEQSNCSTYITAEKRKSLLNFFVSVMEPLLLEINGHHQSKQGGESVFSDALCTLKSINSLLASFMHEKVYLRTEDASEGACLNFLKNVYDTVTLLSSNLIKSYKFDVDNRKEGEMLALLAEEVLVAVGYILEIEYNVMGDDLVGLWLMMFSYLVLGFSLTNVADQFPLFNKTSHLGCQLINLYSQLRQVDWDSSSDIMILMQVNNAIFTMSKAIRLLALHDGDEEVNYTRFLTPQHNEGHAKSVGMLLCSHEFKYAIHRALKTMPEGQASACLQHLIKDISESLKWIKTDDLVVRKKKSVKPDSQNSFELRAELLGRGLSEVYALVLNSLPVTTGNSKLVGASVKDLITVLCPYMSNLVGLQPDAANKFLSSVTGISVDFDLAGNNTDLQSIKYSTHWIFVFFFQLFMSCRILYRQAASFMPPDSSRKMSAAMGDSFMALSGGDWMNRTDWMSDVYFSCFLQPSAPLLTVIQAISNIFVPGAEDYSPLIYVMHAMALQRLVDLNRQIKAHEYLLQNNNNLVQIGLLDDGDLSRYKKRNKKLEKCISTLMQEAEGLTGFMMEHLSLVSNSQQPSFASDDTTCKEKSARESGEWDFSVTSVNKNSLPTAVWWILCQNIDLWCTYATKKKLKMYLTVLIQTSILCGRNSFGRVREHRSDKNNQLNRVTVWQISLELFNNSILYEQRFVRRHLASRLCHALEKFALPSNCISSGNVDFMSPPNWSDVLSDLEKSSAIVLGNKHVPYCQDSAKKPYSRSSAKLCSGNGNDLSTFPLLSTEFAVSQSLLNLIGWIPKEYFNAKSFSILMTSILNLERVISIFTNLICTGYYRLVIGTLLDREGSSNSQNGYELFRLFLCCRKVLKSIVMASCEGKTESNQTSLCLMYSGKSLPVLWLFKSLYVVVGIQESLSKKNDSLQVDDMIFSLLDHTLYVFLTLNKYHFNKAIKNAQNSCEEQQNAGVDCEQSDLVEPDQPLTSDYTQAWKSVFCVAKSFREQMQDGLTSLKSLISDQKGAFNAEVVDISRYSTIMTCFSGFLWGLASIMNQTDVRSAYLKEILSGRDNGESEINLCITVFVEFSSLLVGILAINDAQYFEKANNNSDLLGEKELLAKTNVGKNDISCDKQCESSGDVMTCLESQDIDANSGIGSVRKKKKLRSKALNFTASFLTEVDSLDRLPLNKSFLRSMVTGDCTEAAYLLRQLLIASSAILRLNLHIDCAPLSASLMKILTGISQFLLSELVDTIHVPRPLSFVWLDGTVKYIEEIGNHFPMTDPTLSRSLYVKMVELQLRAIGKCITYQGKRATLASHETESNTKLLYDYSRLSEASLPRKPCGFDEFKSRLRSSFTVFIQKPSELHLLSAIQAIERALVGVQERSTMIYDIQTGSANGGKVSSIVAAGVDCLDLVLEFVSGRKRLNLVKRHIQSLLASVFNIILHLQSPLIFSERLIGDTNPDPGAVILMCVEVLIRISGKHALFQMETWHLAQSLRIPGALFQNFHQLKRSKSSVRNTPSNNSDNHISDPVGSMQLCNVDRRFSIDLFSACCRLLYNVLKHHKSECKRSIAVLEASMCVLLECLETVDSKSLIRNGYFSWEVEEGVKCAYSLRRIYEEIRHQKDVMGQHCSQFLSNYIWIYSGNGPLKTGIKREIDDALRPGVYALIDACSAEDLQYLHTVFGEGPCRNTLATLQHDYKLNFQYGGKV</sequence>
<dbReference type="PANTHER" id="PTHR15682">
    <property type="entry name" value="UNHEALTHY RIBOSOME BIOGENESIS PROTEIN 2 HOMOLOG"/>
    <property type="match status" value="1"/>
</dbReference>
<dbReference type="EMBL" id="JAATIQ010000072">
    <property type="protein sequence ID" value="KAF4388694.1"/>
    <property type="molecule type" value="Genomic_DNA"/>
</dbReference>
<name>A0A7J6G9U6_CANSA</name>
<accession>A0A7J6G9U6</accession>
<feature type="region of interest" description="Disordered" evidence="1">
    <location>
        <begin position="1"/>
        <end position="30"/>
    </location>
</feature>
<dbReference type="InterPro" id="IPR052609">
    <property type="entry name" value="Ribosome_Biogenesis_Reg"/>
</dbReference>
<dbReference type="Proteomes" id="UP000525078">
    <property type="component" value="Unassembled WGS sequence"/>
</dbReference>
<dbReference type="GO" id="GO:0042254">
    <property type="term" value="P:ribosome biogenesis"/>
    <property type="evidence" value="ECO:0007669"/>
    <property type="project" value="TreeGrafter"/>
</dbReference>
<dbReference type="PANTHER" id="PTHR15682:SF2">
    <property type="entry name" value="UNHEALTHY RIBOSOME BIOGENESIS PROTEIN 2 HOMOLOG"/>
    <property type="match status" value="1"/>
</dbReference>
<evidence type="ECO:0000313" key="5">
    <source>
        <dbReference type="Proteomes" id="UP000525078"/>
    </source>
</evidence>
<gene>
    <name evidence="3" type="ORF">F8388_023742</name>
    <name evidence="4" type="ORF">G4B88_018971</name>
</gene>
<dbReference type="Proteomes" id="UP000583929">
    <property type="component" value="Unassembled WGS sequence"/>
</dbReference>
<dbReference type="EMBL" id="JAATIP010000068">
    <property type="protein sequence ID" value="KAF4379725.1"/>
    <property type="molecule type" value="Genomic_DNA"/>
</dbReference>
<dbReference type="InterPro" id="IPR018849">
    <property type="entry name" value="Urb2/Npa2_C"/>
</dbReference>
<evidence type="ECO:0000313" key="3">
    <source>
        <dbReference type="EMBL" id="KAF4379725.1"/>
    </source>
</evidence>
<feature type="compositionally biased region" description="Basic and acidic residues" evidence="1">
    <location>
        <begin position="20"/>
        <end position="29"/>
    </location>
</feature>
<dbReference type="Pfam" id="PF10441">
    <property type="entry name" value="Urb2"/>
    <property type="match status" value="1"/>
</dbReference>
<reference evidence="5 6" key="1">
    <citation type="journal article" date="2020" name="bioRxiv">
        <title>Sequence and annotation of 42 cannabis genomes reveals extensive copy number variation in cannabinoid synthesis and pathogen resistance genes.</title>
        <authorList>
            <person name="Mckernan K.J."/>
            <person name="Helbert Y."/>
            <person name="Kane L.T."/>
            <person name="Ebling H."/>
            <person name="Zhang L."/>
            <person name="Liu B."/>
            <person name="Eaton Z."/>
            <person name="Mclaughlin S."/>
            <person name="Kingan S."/>
            <person name="Baybayan P."/>
            <person name="Concepcion G."/>
            <person name="Jordan M."/>
            <person name="Riva A."/>
            <person name="Barbazuk W."/>
            <person name="Harkins T."/>
        </authorList>
    </citation>
    <scope>NUCLEOTIDE SEQUENCE [LARGE SCALE GENOMIC DNA]</scope>
    <source>
        <strain evidence="5 6">cv. Jamaican Lion 4</strain>
        <strain evidence="4">Father</strain>
        <strain evidence="3">Mother</strain>
        <tissue evidence="3">Leaf</tissue>
    </source>
</reference>
<evidence type="ECO:0000259" key="2">
    <source>
        <dbReference type="Pfam" id="PF10441"/>
    </source>
</evidence>
<evidence type="ECO:0000313" key="4">
    <source>
        <dbReference type="EMBL" id="KAF4388694.1"/>
    </source>
</evidence>
<feature type="compositionally biased region" description="Basic residues" evidence="1">
    <location>
        <begin position="9"/>
        <end position="19"/>
    </location>
</feature>
<keyword evidence="6" id="KW-1185">Reference proteome</keyword>
<feature type="domain" description="Nucleolar 27S pre-rRNA processing Urb2/Npa2 C-terminal" evidence="2">
    <location>
        <begin position="1881"/>
        <end position="2119"/>
    </location>
</feature>
<evidence type="ECO:0000256" key="1">
    <source>
        <dbReference type="SAM" id="MobiDB-lite"/>
    </source>
</evidence>
<dbReference type="GO" id="GO:0005730">
    <property type="term" value="C:nucleolus"/>
    <property type="evidence" value="ECO:0007669"/>
    <property type="project" value="TreeGrafter"/>
</dbReference>
<organism evidence="3 5">
    <name type="scientific">Cannabis sativa</name>
    <name type="common">Hemp</name>
    <name type="synonym">Marijuana</name>
    <dbReference type="NCBI Taxonomy" id="3483"/>
    <lineage>
        <taxon>Eukaryota</taxon>
        <taxon>Viridiplantae</taxon>
        <taxon>Streptophyta</taxon>
        <taxon>Embryophyta</taxon>
        <taxon>Tracheophyta</taxon>
        <taxon>Spermatophyta</taxon>
        <taxon>Magnoliopsida</taxon>
        <taxon>eudicotyledons</taxon>
        <taxon>Gunneridae</taxon>
        <taxon>Pentapetalae</taxon>
        <taxon>rosids</taxon>
        <taxon>fabids</taxon>
        <taxon>Rosales</taxon>
        <taxon>Cannabaceae</taxon>
        <taxon>Cannabis</taxon>
    </lineage>
</organism>